<evidence type="ECO:0000313" key="1">
    <source>
        <dbReference type="EMBL" id="WUS20835.1"/>
    </source>
</evidence>
<dbReference type="RefSeq" id="WP_329126601.1">
    <property type="nucleotide sequence ID" value="NZ_CP108473.1"/>
</dbReference>
<proteinExistence type="predicted"/>
<evidence type="ECO:0000313" key="2">
    <source>
        <dbReference type="Proteomes" id="UP001432292"/>
    </source>
</evidence>
<reference evidence="1" key="1">
    <citation type="submission" date="2022-10" db="EMBL/GenBank/DDBJ databases">
        <title>The complete genomes of actinobacterial strains from the NBC collection.</title>
        <authorList>
            <person name="Joergensen T.S."/>
            <person name="Alvarez Arevalo M."/>
            <person name="Sterndorff E.B."/>
            <person name="Faurdal D."/>
            <person name="Vuksanovic O."/>
            <person name="Mourched A.-S."/>
            <person name="Charusanti P."/>
            <person name="Shaw S."/>
            <person name="Blin K."/>
            <person name="Weber T."/>
        </authorList>
    </citation>
    <scope>NUCLEOTIDE SEQUENCE</scope>
    <source>
        <strain evidence="1">NBC_01256</strain>
    </source>
</reference>
<gene>
    <name evidence="1" type="ORF">OG727_00115</name>
</gene>
<sequence>MKIVSTYSTRLSPAELVCAARKHPEVIKWSPPKHGVCGESDDVIGDTHLIEKYRIHNVRLNWTPKKPGLFTLEQSEDYFHCEKSDDDKKYCHEGDWSPSQ</sequence>
<accession>A0ABZ1VG94</accession>
<name>A0ABZ1VG94_9ACTN</name>
<dbReference type="EMBL" id="CP108473">
    <property type="protein sequence ID" value="WUS20835.1"/>
    <property type="molecule type" value="Genomic_DNA"/>
</dbReference>
<keyword evidence="2" id="KW-1185">Reference proteome</keyword>
<protein>
    <submittedName>
        <fullName evidence="1">Uncharacterized protein</fullName>
    </submittedName>
</protein>
<dbReference type="Proteomes" id="UP001432292">
    <property type="component" value="Chromosome"/>
</dbReference>
<organism evidence="1 2">
    <name type="scientific">Streptomyces caniferus</name>
    <dbReference type="NCBI Taxonomy" id="285557"/>
    <lineage>
        <taxon>Bacteria</taxon>
        <taxon>Bacillati</taxon>
        <taxon>Actinomycetota</taxon>
        <taxon>Actinomycetes</taxon>
        <taxon>Kitasatosporales</taxon>
        <taxon>Streptomycetaceae</taxon>
        <taxon>Streptomyces</taxon>
    </lineage>
</organism>